<accession>A0ABS3SQS6</accession>
<gene>
    <name evidence="2" type="ORF">J4051_07220</name>
</gene>
<protein>
    <submittedName>
        <fullName evidence="2">Glycosyltransferase</fullName>
    </submittedName>
</protein>
<dbReference type="Gene3D" id="3.90.550.10">
    <property type="entry name" value="Spore Coat Polysaccharide Biosynthesis Protein SpsA, Chain A"/>
    <property type="match status" value="1"/>
</dbReference>
<name>A0ABS3SQS6_9FLAO</name>
<feature type="domain" description="Glycosyltransferase 2-like" evidence="1">
    <location>
        <begin position="4"/>
        <end position="115"/>
    </location>
</feature>
<dbReference type="InterPro" id="IPR001173">
    <property type="entry name" value="Glyco_trans_2-like"/>
</dbReference>
<evidence type="ECO:0000313" key="3">
    <source>
        <dbReference type="Proteomes" id="UP000681315"/>
    </source>
</evidence>
<dbReference type="SUPFAM" id="SSF53448">
    <property type="entry name" value="Nucleotide-diphospho-sugar transferases"/>
    <property type="match status" value="1"/>
</dbReference>
<organism evidence="2 3">
    <name type="scientific">Gelidibacter pelagius</name>
    <dbReference type="NCBI Taxonomy" id="2819985"/>
    <lineage>
        <taxon>Bacteria</taxon>
        <taxon>Pseudomonadati</taxon>
        <taxon>Bacteroidota</taxon>
        <taxon>Flavobacteriia</taxon>
        <taxon>Flavobacteriales</taxon>
        <taxon>Flavobacteriaceae</taxon>
        <taxon>Gelidibacter</taxon>
    </lineage>
</organism>
<evidence type="ECO:0000313" key="2">
    <source>
        <dbReference type="EMBL" id="MBO3098052.1"/>
    </source>
</evidence>
<comment type="caution">
    <text evidence="2">The sequence shown here is derived from an EMBL/GenBank/DDBJ whole genome shotgun (WGS) entry which is preliminary data.</text>
</comment>
<dbReference type="PANTHER" id="PTHR22916:SF3">
    <property type="entry name" value="UDP-GLCNAC:BETAGAL BETA-1,3-N-ACETYLGLUCOSAMINYLTRANSFERASE-LIKE PROTEIN 1"/>
    <property type="match status" value="1"/>
</dbReference>
<proteinExistence type="predicted"/>
<keyword evidence="3" id="KW-1185">Reference proteome</keyword>
<dbReference type="Proteomes" id="UP000681315">
    <property type="component" value="Unassembled WGS sequence"/>
</dbReference>
<sequence>MRLSIIIPVYNVEKYVAQCLDSVLNQGLDAKDHEIIVVNDGSPDGSLKIVEGYAKKHDHIKVISKENGGLSSARNCGMEHAIGKYIYFLDSDDFLIPNCLNTIVDTCEHHDLNVLTFLSERFSSSSPKDDAILKEIKPKISLGDIKLSEIVSGEDYLANLPYRNEAWWYVINREFLEGLGIKFEEGRYLEDAAFTLGMFLEAKKMAHLNLDAHRYRDAPGSILTNREPSHYNKLIRDMQNAALAFDPIIKTLENKTTNPDCIARIKAKQQSLVFFSMMRMLKSTMSFDEVKLRMNEMIAINAFPLDSLLGKDYNGLTYQVLVRLFKTERRFYFFFRVANPVFKLRNKS</sequence>
<dbReference type="EMBL" id="JAGEVG010000007">
    <property type="protein sequence ID" value="MBO3098052.1"/>
    <property type="molecule type" value="Genomic_DNA"/>
</dbReference>
<dbReference type="CDD" id="cd00761">
    <property type="entry name" value="Glyco_tranf_GTA_type"/>
    <property type="match status" value="1"/>
</dbReference>
<dbReference type="RefSeq" id="WP_208233199.1">
    <property type="nucleotide sequence ID" value="NZ_JAGEVG010000007.1"/>
</dbReference>
<reference evidence="2 3" key="1">
    <citation type="submission" date="2021-03" db="EMBL/GenBank/DDBJ databases">
        <title>Gelidibacter sp. nov., isolated from costal sediment.</title>
        <authorList>
            <person name="Lun K.-Y."/>
        </authorList>
    </citation>
    <scope>NUCLEOTIDE SEQUENCE [LARGE SCALE GENOMIC DNA]</scope>
    <source>
        <strain evidence="2 3">DF109</strain>
    </source>
</reference>
<dbReference type="InterPro" id="IPR029044">
    <property type="entry name" value="Nucleotide-diphossugar_trans"/>
</dbReference>
<dbReference type="PANTHER" id="PTHR22916">
    <property type="entry name" value="GLYCOSYLTRANSFERASE"/>
    <property type="match status" value="1"/>
</dbReference>
<dbReference type="Pfam" id="PF00535">
    <property type="entry name" value="Glycos_transf_2"/>
    <property type="match status" value="1"/>
</dbReference>
<evidence type="ECO:0000259" key="1">
    <source>
        <dbReference type="Pfam" id="PF00535"/>
    </source>
</evidence>